<comment type="caution">
    <text evidence="1">The sequence shown here is derived from an EMBL/GenBank/DDBJ whole genome shotgun (WGS) entry which is preliminary data.</text>
</comment>
<accession>A0A644ZD50</accession>
<evidence type="ECO:0000313" key="1">
    <source>
        <dbReference type="EMBL" id="MPM38238.1"/>
    </source>
</evidence>
<gene>
    <name evidence="1" type="ORF">SDC9_84867</name>
</gene>
<dbReference type="EMBL" id="VSSQ01008217">
    <property type="protein sequence ID" value="MPM38238.1"/>
    <property type="molecule type" value="Genomic_DNA"/>
</dbReference>
<dbReference type="AlphaFoldDB" id="A0A644ZD50"/>
<protein>
    <submittedName>
        <fullName evidence="1">Uncharacterized protein</fullName>
    </submittedName>
</protein>
<proteinExistence type="predicted"/>
<organism evidence="1">
    <name type="scientific">bioreactor metagenome</name>
    <dbReference type="NCBI Taxonomy" id="1076179"/>
    <lineage>
        <taxon>unclassified sequences</taxon>
        <taxon>metagenomes</taxon>
        <taxon>ecological metagenomes</taxon>
    </lineage>
</organism>
<reference evidence="1" key="1">
    <citation type="submission" date="2019-08" db="EMBL/GenBank/DDBJ databases">
        <authorList>
            <person name="Kucharzyk K."/>
            <person name="Murdoch R.W."/>
            <person name="Higgins S."/>
            <person name="Loffler F."/>
        </authorList>
    </citation>
    <scope>NUCLEOTIDE SEQUENCE</scope>
</reference>
<name>A0A644ZD50_9ZZZZ</name>
<sequence length="67" mass="7717">MNPKDNSYDIYNVSTQMAVTTLIADNFTIDKKDMLKSKDVLTDKVLDHKIASEWDIYNLIMLMAANF</sequence>